<dbReference type="InterPro" id="IPR019734">
    <property type="entry name" value="TPR_rpt"/>
</dbReference>
<feature type="repeat" description="TPR" evidence="3">
    <location>
        <begin position="58"/>
        <end position="91"/>
    </location>
</feature>
<evidence type="ECO:0000256" key="3">
    <source>
        <dbReference type="PROSITE-ProRule" id="PRU00339"/>
    </source>
</evidence>
<protein>
    <recommendedName>
        <fullName evidence="7">Tetratricopeptide repeat protein</fullName>
    </recommendedName>
</protein>
<sequence>MKKRSLLILIIFQISLIQSSFGQEDELFEESESLIEQKKYKKAIEKLDKVLELNPNFVGAFVNRGISNTALKNYKVAINDFKSAISLDSSNTLSFFYIANNYRKLKDIRSAIFYYDNAEKSAENNFSNQSANFNLKRTFLNGISPFQVSLYQIRYHRGLAFYDLKNYKSALKDFISIDDVKKSRDSKFMLASSLLKLERKKEACSEFENAVDLGSEDAIEVMKVNCY</sequence>
<dbReference type="EMBL" id="LSFM01000019">
    <property type="protein sequence ID" value="OBY65049.1"/>
    <property type="molecule type" value="Genomic_DNA"/>
</dbReference>
<evidence type="ECO:0000313" key="6">
    <source>
        <dbReference type="Proteomes" id="UP000092584"/>
    </source>
</evidence>
<keyword evidence="4" id="KW-0732">Signal</keyword>
<keyword evidence="6" id="KW-1185">Reference proteome</keyword>
<evidence type="ECO:0000256" key="2">
    <source>
        <dbReference type="ARBA" id="ARBA00022803"/>
    </source>
</evidence>
<dbReference type="InterPro" id="IPR050498">
    <property type="entry name" value="Ycf3"/>
</dbReference>
<accession>A0A1B8TZV9</accession>
<keyword evidence="2 3" id="KW-0802">TPR repeat</keyword>
<feature type="repeat" description="TPR" evidence="3">
    <location>
        <begin position="24"/>
        <end position="57"/>
    </location>
</feature>
<name>A0A1B8TZV9_9FLAO</name>
<dbReference type="OrthoDB" id="1290858at2"/>
<dbReference type="Pfam" id="PF13181">
    <property type="entry name" value="TPR_8"/>
    <property type="match status" value="1"/>
</dbReference>
<dbReference type="Proteomes" id="UP000092584">
    <property type="component" value="Unassembled WGS sequence"/>
</dbReference>
<dbReference type="PROSITE" id="PS50005">
    <property type="entry name" value="TPR"/>
    <property type="match status" value="2"/>
</dbReference>
<dbReference type="Gene3D" id="1.25.40.10">
    <property type="entry name" value="Tetratricopeptide repeat domain"/>
    <property type="match status" value="2"/>
</dbReference>
<evidence type="ECO:0000313" key="5">
    <source>
        <dbReference type="EMBL" id="OBY65049.1"/>
    </source>
</evidence>
<evidence type="ECO:0000256" key="1">
    <source>
        <dbReference type="ARBA" id="ARBA00022737"/>
    </source>
</evidence>
<organism evidence="5 6">
    <name type="scientific">Polaribacter vadi</name>
    <dbReference type="NCBI Taxonomy" id="1774273"/>
    <lineage>
        <taxon>Bacteria</taxon>
        <taxon>Pseudomonadati</taxon>
        <taxon>Bacteroidota</taxon>
        <taxon>Flavobacteriia</taxon>
        <taxon>Flavobacteriales</taxon>
        <taxon>Flavobacteriaceae</taxon>
    </lineage>
</organism>
<dbReference type="InterPro" id="IPR013105">
    <property type="entry name" value="TPR_2"/>
</dbReference>
<evidence type="ECO:0008006" key="7">
    <source>
        <dbReference type="Google" id="ProtNLM"/>
    </source>
</evidence>
<keyword evidence="1" id="KW-0677">Repeat</keyword>
<dbReference type="Pfam" id="PF07719">
    <property type="entry name" value="TPR_2"/>
    <property type="match status" value="1"/>
</dbReference>
<dbReference type="PANTHER" id="PTHR44858:SF1">
    <property type="entry name" value="UDP-N-ACETYLGLUCOSAMINE--PEPTIDE N-ACETYLGLUCOSAMINYLTRANSFERASE SPINDLY-RELATED"/>
    <property type="match status" value="1"/>
</dbReference>
<dbReference type="SUPFAM" id="SSF48452">
    <property type="entry name" value="TPR-like"/>
    <property type="match status" value="1"/>
</dbReference>
<reference evidence="6" key="1">
    <citation type="submission" date="2016-02" db="EMBL/GenBank/DDBJ databases">
        <authorList>
            <person name="Shin S.-K."/>
            <person name="Yi H."/>
            <person name="Kim E."/>
        </authorList>
    </citation>
    <scope>NUCLEOTIDE SEQUENCE [LARGE SCALE GENOMIC DNA]</scope>
    <source>
        <strain evidence="6">LPB0003</strain>
    </source>
</reference>
<dbReference type="RefSeq" id="WP_065318422.1">
    <property type="nucleotide sequence ID" value="NZ_CP017477.1"/>
</dbReference>
<gene>
    <name evidence="5" type="ORF">LPB3_04530</name>
</gene>
<feature type="signal peptide" evidence="4">
    <location>
        <begin position="1"/>
        <end position="22"/>
    </location>
</feature>
<dbReference type="KEGG" id="pob:LPB03_00580"/>
<feature type="chain" id="PRO_5008615825" description="Tetratricopeptide repeat protein" evidence="4">
    <location>
        <begin position="23"/>
        <end position="227"/>
    </location>
</feature>
<dbReference type="PANTHER" id="PTHR44858">
    <property type="entry name" value="TETRATRICOPEPTIDE REPEAT PROTEIN 6"/>
    <property type="match status" value="1"/>
</dbReference>
<dbReference type="AlphaFoldDB" id="A0A1B8TZV9"/>
<evidence type="ECO:0000256" key="4">
    <source>
        <dbReference type="SAM" id="SignalP"/>
    </source>
</evidence>
<dbReference type="STRING" id="1774273.LPB03_00580"/>
<proteinExistence type="predicted"/>
<dbReference type="InterPro" id="IPR011990">
    <property type="entry name" value="TPR-like_helical_dom_sf"/>
</dbReference>
<comment type="caution">
    <text evidence="5">The sequence shown here is derived from an EMBL/GenBank/DDBJ whole genome shotgun (WGS) entry which is preliminary data.</text>
</comment>
<dbReference type="SMART" id="SM00028">
    <property type="entry name" value="TPR"/>
    <property type="match status" value="5"/>
</dbReference>